<gene>
    <name evidence="4" type="ORF">CSW64_06800</name>
</gene>
<dbReference type="InterPro" id="IPR025195">
    <property type="entry name" value="GTA_TIM_dom"/>
</dbReference>
<protein>
    <recommendedName>
        <fullName evidence="6">Host specificity protein</fullName>
    </recommendedName>
</protein>
<feature type="domain" description="Tip attachment protein J" evidence="2">
    <location>
        <begin position="735"/>
        <end position="892"/>
    </location>
</feature>
<dbReference type="KEGG" id="cmb:CSW64_06800"/>
<dbReference type="EMBL" id="CP024201">
    <property type="protein sequence ID" value="ATQ42144.1"/>
    <property type="molecule type" value="Genomic_DNA"/>
</dbReference>
<dbReference type="RefSeq" id="WP_099621401.1">
    <property type="nucleotide sequence ID" value="NZ_CP024201.1"/>
</dbReference>
<evidence type="ECO:0000259" key="2">
    <source>
        <dbReference type="Pfam" id="PF13550"/>
    </source>
</evidence>
<dbReference type="SUPFAM" id="SSF51445">
    <property type="entry name" value="(Trans)glycosidases"/>
    <property type="match status" value="1"/>
</dbReference>
<dbReference type="InterPro" id="IPR056490">
    <property type="entry name" value="Rcc01698_C"/>
</dbReference>
<feature type="domain" description="GTA TIM-barrel-like" evidence="1">
    <location>
        <begin position="396"/>
        <end position="676"/>
    </location>
</feature>
<proteinExistence type="predicted"/>
<feature type="domain" description="Rcc01698-like C-terminal" evidence="3">
    <location>
        <begin position="981"/>
        <end position="1080"/>
    </location>
</feature>
<reference evidence="4 5" key="1">
    <citation type="submission" date="2017-10" db="EMBL/GenBank/DDBJ databases">
        <title>Genome sequence of Caulobacter mirabilis FWC38.</title>
        <authorList>
            <person name="Fiebig A."/>
            <person name="Crosson S."/>
        </authorList>
    </citation>
    <scope>NUCLEOTIDE SEQUENCE [LARGE SCALE GENOMIC DNA]</scope>
    <source>
        <strain evidence="4 5">FWC 38</strain>
    </source>
</reference>
<evidence type="ECO:0000259" key="1">
    <source>
        <dbReference type="Pfam" id="PF13547"/>
    </source>
</evidence>
<dbReference type="CDD" id="cd19607">
    <property type="entry name" value="GTA_TIM-barrel-like"/>
    <property type="match status" value="1"/>
</dbReference>
<dbReference type="Pfam" id="PF23666">
    <property type="entry name" value="Rcc01698_C"/>
    <property type="match status" value="1"/>
</dbReference>
<dbReference type="Pfam" id="PF13547">
    <property type="entry name" value="GTA_TIM"/>
    <property type="match status" value="1"/>
</dbReference>
<dbReference type="InterPro" id="IPR032876">
    <property type="entry name" value="J_dom"/>
</dbReference>
<dbReference type="AlphaFoldDB" id="A0A2D2AVW1"/>
<accession>A0A2D2AVW1</accession>
<evidence type="ECO:0000313" key="4">
    <source>
        <dbReference type="EMBL" id="ATQ42144.1"/>
    </source>
</evidence>
<keyword evidence="5" id="KW-1185">Reference proteome</keyword>
<dbReference type="Proteomes" id="UP000228945">
    <property type="component" value="Chromosome"/>
</dbReference>
<dbReference type="InterPro" id="IPR017853">
    <property type="entry name" value="GH"/>
</dbReference>
<dbReference type="Gene3D" id="3.20.20.80">
    <property type="entry name" value="Glycosidases"/>
    <property type="match status" value="1"/>
</dbReference>
<organism evidence="4 5">
    <name type="scientific">Caulobacter mirabilis</name>
    <dbReference type="NCBI Taxonomy" id="69666"/>
    <lineage>
        <taxon>Bacteria</taxon>
        <taxon>Pseudomonadati</taxon>
        <taxon>Pseudomonadota</taxon>
        <taxon>Alphaproteobacteria</taxon>
        <taxon>Caulobacterales</taxon>
        <taxon>Caulobacteraceae</taxon>
        <taxon>Caulobacter</taxon>
    </lineage>
</organism>
<sequence>MAQVIFSRVGDAVGGALGAAIGAQIGGVLDGLLISALTPPRRTGPRIRDLALTSTTEGAPMAAVFGRARVAGQLIWAARFRERRVERQVDGGKGGPRATESHYSLSFAVALGEGPIDGLGRVWANGKPMDLDGVTMRLHRGTEDQTPDPLIEAVEGTAPAYRGCAYVVFEDLPLAAYGDRPPQLAFEVFRRPVGETAGLEDRLKSVCLIPGAGEFALATQVVRRQDSLVRTAPENVNNAEGRPDLLVSLDQLQAQLPALEEVVLVVAWFGTSLDAGVCAFRPGVETAGKPTRPFAWRAGGVDRNAAHRISTLEGGGPAYGGTPADEAVVQAIVELRRRGLKVTLYPFVLMDCDGYPWRGRITGGVDDVAALFGGAGPGHFSDDGRTTAYHGPAEDWGWRRMILHHARLATLAGGVDGFLIGSEMVGVTTIRGPARSYPAVEALRGLAADCRAVLGTGTAIGYAADWTEYFGHQPADGSGDVAFHLDPLWADPAIDFVGIDFYPPLADQRGPDAAEIEVAGGEGFDWFYATEADRTAGRRRPITDGAHGEPWVFRPKDLVGWWSNAHHDRPGGVRSPTSTAWVPRGKPIRLIEFGCAAVDKGANAPNAFIDPKSAESRLPPFSNGARDDLAQRRTLEAALAHFAAPPANPVSEVYGGPMVEAMSAWCWDARPFPDFPARAGLWSDGPNWALGHWLNGRVGAAPLGALAQTLAARAGVALDVGDAAGVTTGCVLEGPTRLRDALEPLAACLGFDVAERSGRAALTARDGGVAITLTEDDLARPETGEALAARRTLPAPPDVMVLRFIDETAGYQTGSLTVRRESVDAGGVAGADLPLVMAAPQAEAVGRRLLARAEAARDEATVHLAPLAALRLEAGDRLRLPGYARLWRVERLDLDERPRALLSLCEPPAPAGGSPDWTPGPVIQPPGPPVLHLLDLPLLPGAETDRRLMAAVAAEPWRACDLHAGAAADALTLRGRAGAPANVGVTLSPLPAGPLHRFDRTARLTVRLEGAPPQNRSRAAVLGGANALAVQGAGGDWEILQFLSAEPVAPDVWVLSGLLRGQAGSEPAMAALTPAGAAVVALDDGLVRVETALFERGVPLLWRAAPAGAPPGGEAASETIAVWRGLADRPWAPAHLRRETLADGAVRFRWIRRARIGGDGWEAEPPLGEETERYRIELLVDGAVVRRAETEAPVFAWTPAMQAVDRPGGLPDPVVVRLAQFSSAFGWGAVTVRSLWR</sequence>
<evidence type="ECO:0000259" key="3">
    <source>
        <dbReference type="Pfam" id="PF23666"/>
    </source>
</evidence>
<evidence type="ECO:0008006" key="6">
    <source>
        <dbReference type="Google" id="ProtNLM"/>
    </source>
</evidence>
<evidence type="ECO:0000313" key="5">
    <source>
        <dbReference type="Proteomes" id="UP000228945"/>
    </source>
</evidence>
<dbReference type="Pfam" id="PF13550">
    <property type="entry name" value="Phage-tail_3"/>
    <property type="match status" value="1"/>
</dbReference>
<dbReference type="OrthoDB" id="8445115at2"/>
<name>A0A2D2AVW1_9CAUL</name>